<sequence>MKSLQPITNIHTVLDLTVTGKIRLKGQAQDPWKTSQNSSLDDKLHQSVREYPDAVAANLENGLSSFPRIELGDTQADW</sequence>
<dbReference type="AlphaFoldDB" id="A0AA90P2W3"/>
<protein>
    <submittedName>
        <fullName evidence="1">Uncharacterized protein</fullName>
    </submittedName>
</protein>
<evidence type="ECO:0000313" key="1">
    <source>
        <dbReference type="EMBL" id="MDP0590111.1"/>
    </source>
</evidence>
<keyword evidence="2" id="KW-1185">Reference proteome</keyword>
<accession>A0AA90P2W3</accession>
<evidence type="ECO:0000313" key="2">
    <source>
        <dbReference type="Proteomes" id="UP001178148"/>
    </source>
</evidence>
<name>A0AA90P2W3_9GAMM</name>
<proteinExistence type="predicted"/>
<gene>
    <name evidence="1" type="ORF">QS748_13370</name>
</gene>
<dbReference type="EMBL" id="JASXSV010000031">
    <property type="protein sequence ID" value="MDP0590111.1"/>
    <property type="molecule type" value="Genomic_DNA"/>
</dbReference>
<organism evidence="1 2">
    <name type="scientific">Candidatus Endonucleibacter bathymodioli</name>
    <dbReference type="NCBI Taxonomy" id="539814"/>
    <lineage>
        <taxon>Bacteria</taxon>
        <taxon>Pseudomonadati</taxon>
        <taxon>Pseudomonadota</taxon>
        <taxon>Gammaproteobacteria</taxon>
        <taxon>Oceanospirillales</taxon>
        <taxon>Endozoicomonadaceae</taxon>
        <taxon>Candidatus Endonucleibacter</taxon>
    </lineage>
</organism>
<reference evidence="1 2" key="1">
    <citation type="journal article" date="2023" name="bioRxiv">
        <title>An intranuclear bacterial parasite of deep-sea mussels expresses apoptosis inhibitors acquired from its host.</title>
        <authorList>
            <person name="Gonzalez Porras M.A."/>
            <person name="Assie A."/>
            <person name="Tietjen M."/>
            <person name="Violette M."/>
            <person name="Kleiner M."/>
            <person name="Gruber-Vodicka H."/>
            <person name="Dubilier N."/>
            <person name="Leisch N."/>
        </authorList>
    </citation>
    <scope>NUCLEOTIDE SEQUENCE [LARGE SCALE GENOMIC DNA]</scope>
    <source>
        <strain evidence="1">IAP13</strain>
    </source>
</reference>
<comment type="caution">
    <text evidence="1">The sequence shown here is derived from an EMBL/GenBank/DDBJ whole genome shotgun (WGS) entry which is preliminary data.</text>
</comment>
<dbReference type="Proteomes" id="UP001178148">
    <property type="component" value="Unassembled WGS sequence"/>
</dbReference>